<dbReference type="EMBL" id="CP036274">
    <property type="protein sequence ID" value="QDU25291.1"/>
    <property type="molecule type" value="Genomic_DNA"/>
</dbReference>
<feature type="compositionally biased region" description="Polar residues" evidence="3">
    <location>
        <begin position="145"/>
        <end position="156"/>
    </location>
</feature>
<dbReference type="InterPro" id="IPR004845">
    <property type="entry name" value="T2SS_GspD_CS"/>
</dbReference>
<sequence precursor="true">MKASVVLPGIVVASTMLFASSQAATPTAVAWITAAETAGQISNQASEARRQADDLLRQARKAVKEGQFDQAEALIVQAEKTGVTYDAYQAKYGDTPTSLRKLAAEERARTGGARKPSSLFPALWNQPGQQPAAAPSPPQDPFAQRQSQEQALNQMTDGAKAQAASLLNEARAQLAKGDKFAALSAYQKAAGLRVQFGPDEDSPEKVAAAITAAGLDVSRVAPAAFNPTSPFIMNTAGMSEKDQNLPNLLPGMQAPPGGVNVAPQINPYALPMETNPLAQSGLPPATGRQATPEQLADLNLPAPREPGRPDEPPQRLPALPYAPPGQPSNAQAAVPNKPEALRLIAQARMALDKGDLNTAGQLAKQADGLRVPDDAFAPGETRPWQIVLEVDKAIYRRQGMQTASATEPVANDGPKYPVSPGVYNPAADNSRLQQASTSAAMLRQAPDSIGASHPAKMYEAGVKALEAQDRDTAIKLFQEAWKQKDQLDPEMQRQLGDKLTFLRANTAPAQPLPRPEGPGAPISPLEQVNSQQELSRQRLVREFLAEASAAQALAQTDPRGALAKIKAFRERVSAAEIDTTARKNLLTGVDRKAAELQTYIDQNKSTIDNAERNRDLLADRARSAELTSEMQNKMAQLVEQFNKLMDEQRYPEAEVIAKQAREIEPNSVITTAMVEKAALARNIAASQSIKERQTGGFQGALESVDESAIAFDDREPIVFNVRRWGELTRRRRSRAEMQNRLSPAEMEIQKSLGKPVEVKFTERPLSEVMTLLGQMTGVNIYLDPQGMRAEGLTSDAPVTLDLSQPISLKSALTLLLEPLNLSYVIQNEVLRITSQQTRDSNVYAKVYYVADLVVPIPNFTPTYNMGIAGALKESLASLGYGGGSGPLNRAPLTMAADTTQPPASMNPVVMAQQQQNSANGLFPTSSARQGGSLGSGPGGMGGGVQADFDPLIELITSTIEPDSWQDVGGPGSVSGFDTNLSLVVSQRQDIHERIADLLEQLRRLQDLQVTIEVRFITVSDRFFERIGIDFDFNIDDNTHLNSFADQIPTSQVAVPTSPFDDDGRSFAVGLTPNGPTADLDFRFGNGSFGASTPTFGGFDAGSAANFGFAILSDIEVFFLLQAAQGDDRTNVLQAPKVTLFNGQQATIIDSSFRPFVTSVVPVVGDFAAAHQPVIVVLSEGTMMSVQAVVSSDRRFVRLTLVPFFSQIGDVETFTFNGKVTTDSGTVVQDPANPDQTVTNGQTRTVEGTTVQLPTLATTTVTTTVSVPDGGTVLLGGIKRLREGRVERGLPLVSKIPYVSRLFTNVGIGRDAQSLMMMVTPRIIIQEEEEEKLGIDFEE</sequence>
<dbReference type="PANTHER" id="PTHR30604">
    <property type="entry name" value="PROTEIN TRANSPORT PROTEIN HOFQ"/>
    <property type="match status" value="1"/>
</dbReference>
<keyword evidence="4" id="KW-0732">Signal</keyword>
<proteinExistence type="inferred from homology"/>
<dbReference type="Pfam" id="PF00263">
    <property type="entry name" value="Secretin"/>
    <property type="match status" value="1"/>
</dbReference>
<evidence type="ECO:0000256" key="1">
    <source>
        <dbReference type="RuleBase" id="RU004003"/>
    </source>
</evidence>
<evidence type="ECO:0000256" key="2">
    <source>
        <dbReference type="SAM" id="Coils"/>
    </source>
</evidence>
<evidence type="ECO:0000256" key="4">
    <source>
        <dbReference type="SAM" id="SignalP"/>
    </source>
</evidence>
<dbReference type="PANTHER" id="PTHR30604:SF1">
    <property type="entry name" value="DNA UTILIZATION PROTEIN HOFQ"/>
    <property type="match status" value="1"/>
</dbReference>
<comment type="similarity">
    <text evidence="1">Belongs to the bacterial secretin family.</text>
</comment>
<feature type="signal peptide" evidence="4">
    <location>
        <begin position="1"/>
        <end position="23"/>
    </location>
</feature>
<feature type="region of interest" description="Disordered" evidence="3">
    <location>
        <begin position="106"/>
        <end position="157"/>
    </location>
</feature>
<gene>
    <name evidence="6" type="ORF">ETAA8_03550</name>
</gene>
<feature type="region of interest" description="Disordered" evidence="3">
    <location>
        <begin position="298"/>
        <end position="332"/>
    </location>
</feature>
<dbReference type="KEGG" id="aagg:ETAA8_03550"/>
<name>A0A517Y4W5_9BACT</name>
<dbReference type="RefSeq" id="WP_202921499.1">
    <property type="nucleotide sequence ID" value="NZ_CP036274.1"/>
</dbReference>
<dbReference type="InterPro" id="IPR004846">
    <property type="entry name" value="T2SS/T3SS_dom"/>
</dbReference>
<feature type="chain" id="PRO_5021960470" evidence="4">
    <location>
        <begin position="24"/>
        <end position="1338"/>
    </location>
</feature>
<feature type="domain" description="Type II/III secretion system secretin-like" evidence="5">
    <location>
        <begin position="1123"/>
        <end position="1323"/>
    </location>
</feature>
<dbReference type="InterPro" id="IPR051808">
    <property type="entry name" value="Type_IV_pilus_biogenesis"/>
</dbReference>
<keyword evidence="2" id="KW-0175">Coiled coil</keyword>
<accession>A0A517Y4W5</accession>
<organism evidence="6 7">
    <name type="scientific">Anatilimnocola aggregata</name>
    <dbReference type="NCBI Taxonomy" id="2528021"/>
    <lineage>
        <taxon>Bacteria</taxon>
        <taxon>Pseudomonadati</taxon>
        <taxon>Planctomycetota</taxon>
        <taxon>Planctomycetia</taxon>
        <taxon>Pirellulales</taxon>
        <taxon>Pirellulaceae</taxon>
        <taxon>Anatilimnocola</taxon>
    </lineage>
</organism>
<keyword evidence="7" id="KW-1185">Reference proteome</keyword>
<feature type="coiled-coil region" evidence="2">
    <location>
        <begin position="38"/>
        <end position="65"/>
    </location>
</feature>
<dbReference type="GO" id="GO:0009306">
    <property type="term" value="P:protein secretion"/>
    <property type="evidence" value="ECO:0007669"/>
    <property type="project" value="InterPro"/>
</dbReference>
<evidence type="ECO:0000313" key="7">
    <source>
        <dbReference type="Proteomes" id="UP000315017"/>
    </source>
</evidence>
<evidence type="ECO:0000259" key="5">
    <source>
        <dbReference type="Pfam" id="PF00263"/>
    </source>
</evidence>
<dbReference type="Proteomes" id="UP000315017">
    <property type="component" value="Chromosome"/>
</dbReference>
<evidence type="ECO:0000256" key="3">
    <source>
        <dbReference type="SAM" id="MobiDB-lite"/>
    </source>
</evidence>
<protein>
    <submittedName>
        <fullName evidence="6">Bacterial type II and III secretion system protein</fullName>
    </submittedName>
</protein>
<evidence type="ECO:0000313" key="6">
    <source>
        <dbReference type="EMBL" id="QDU25291.1"/>
    </source>
</evidence>
<feature type="coiled-coil region" evidence="2">
    <location>
        <begin position="593"/>
        <end position="647"/>
    </location>
</feature>
<dbReference type="PROSITE" id="PS00875">
    <property type="entry name" value="T2SP_D"/>
    <property type="match status" value="1"/>
</dbReference>
<reference evidence="6 7" key="1">
    <citation type="submission" date="2019-02" db="EMBL/GenBank/DDBJ databases">
        <title>Deep-cultivation of Planctomycetes and their phenomic and genomic characterization uncovers novel biology.</title>
        <authorList>
            <person name="Wiegand S."/>
            <person name="Jogler M."/>
            <person name="Boedeker C."/>
            <person name="Pinto D."/>
            <person name="Vollmers J."/>
            <person name="Rivas-Marin E."/>
            <person name="Kohn T."/>
            <person name="Peeters S.H."/>
            <person name="Heuer A."/>
            <person name="Rast P."/>
            <person name="Oberbeckmann S."/>
            <person name="Bunk B."/>
            <person name="Jeske O."/>
            <person name="Meyerdierks A."/>
            <person name="Storesund J.E."/>
            <person name="Kallscheuer N."/>
            <person name="Luecker S."/>
            <person name="Lage O.M."/>
            <person name="Pohl T."/>
            <person name="Merkel B.J."/>
            <person name="Hornburger P."/>
            <person name="Mueller R.-W."/>
            <person name="Bruemmer F."/>
            <person name="Labrenz M."/>
            <person name="Spormann A.M."/>
            <person name="Op den Camp H."/>
            <person name="Overmann J."/>
            <person name="Amann R."/>
            <person name="Jetten M.S.M."/>
            <person name="Mascher T."/>
            <person name="Medema M.H."/>
            <person name="Devos D.P."/>
            <person name="Kaster A.-K."/>
            <person name="Ovreas L."/>
            <person name="Rohde M."/>
            <person name="Galperin M.Y."/>
            <person name="Jogler C."/>
        </authorList>
    </citation>
    <scope>NUCLEOTIDE SEQUENCE [LARGE SCALE GENOMIC DNA]</scope>
    <source>
        <strain evidence="6 7">ETA_A8</strain>
    </source>
</reference>